<comment type="catalytic activity">
    <reaction evidence="10">
        <text>a 5,6-dihydrouridine in tRNA + NADP(+) = a uridine in tRNA + NADPH + H(+)</text>
        <dbReference type="Rhea" id="RHEA:23624"/>
        <dbReference type="Rhea" id="RHEA-COMP:13339"/>
        <dbReference type="Rhea" id="RHEA-COMP:13887"/>
        <dbReference type="ChEBI" id="CHEBI:15378"/>
        <dbReference type="ChEBI" id="CHEBI:57783"/>
        <dbReference type="ChEBI" id="CHEBI:58349"/>
        <dbReference type="ChEBI" id="CHEBI:65315"/>
        <dbReference type="ChEBI" id="CHEBI:74443"/>
    </reaction>
</comment>
<dbReference type="PANTHER" id="PTHR45846:SF1">
    <property type="entry name" value="TRNA-DIHYDROURIDINE(47) SYNTHASE [NAD(P)(+)]-LIKE"/>
    <property type="match status" value="1"/>
</dbReference>
<evidence type="ECO:0000256" key="7">
    <source>
        <dbReference type="ARBA" id="ARBA00022857"/>
    </source>
</evidence>
<evidence type="ECO:0000313" key="14">
    <source>
        <dbReference type="EMBL" id="MBC3803583.1"/>
    </source>
</evidence>
<keyword evidence="9 12" id="KW-0560">Oxidoreductase</keyword>
<comment type="function">
    <text evidence="2 12">Catalyzes the synthesis of 5,6-dihydrouridine (D), a modified base found in the D-loop of most tRNAs, via the reduction of the C5-C6 double bond in target uridines.</text>
</comment>
<dbReference type="EMBL" id="WJBC01000004">
    <property type="protein sequence ID" value="MBC3803583.1"/>
    <property type="molecule type" value="Genomic_DNA"/>
</dbReference>
<dbReference type="InterPro" id="IPR018517">
    <property type="entry name" value="tRNA_hU_synthase_CS"/>
</dbReference>
<keyword evidence="7" id="KW-0521">NADP</keyword>
<dbReference type="CDD" id="cd02801">
    <property type="entry name" value="DUS_like_FMN"/>
    <property type="match status" value="1"/>
</dbReference>
<keyword evidence="4 12" id="KW-0285">Flavoprotein</keyword>
<keyword evidence="6 12" id="KW-0819">tRNA processing</keyword>
<dbReference type="EC" id="1.3.1.-" evidence="12"/>
<evidence type="ECO:0000256" key="8">
    <source>
        <dbReference type="ARBA" id="ARBA00022884"/>
    </source>
</evidence>
<comment type="catalytic activity">
    <reaction evidence="11">
        <text>a 5,6-dihydrouridine in tRNA + NAD(+) = a uridine in tRNA + NADH + H(+)</text>
        <dbReference type="Rhea" id="RHEA:54452"/>
        <dbReference type="Rhea" id="RHEA-COMP:13339"/>
        <dbReference type="Rhea" id="RHEA-COMP:13887"/>
        <dbReference type="ChEBI" id="CHEBI:15378"/>
        <dbReference type="ChEBI" id="CHEBI:57540"/>
        <dbReference type="ChEBI" id="CHEBI:57945"/>
        <dbReference type="ChEBI" id="CHEBI:65315"/>
        <dbReference type="ChEBI" id="CHEBI:74443"/>
    </reaction>
</comment>
<evidence type="ECO:0000256" key="9">
    <source>
        <dbReference type="ARBA" id="ARBA00023002"/>
    </source>
</evidence>
<keyword evidence="3" id="KW-0820">tRNA-binding</keyword>
<evidence type="ECO:0000256" key="5">
    <source>
        <dbReference type="ARBA" id="ARBA00022643"/>
    </source>
</evidence>
<keyword evidence="8" id="KW-0694">RNA-binding</keyword>
<dbReference type="RefSeq" id="WP_186841497.1">
    <property type="nucleotide sequence ID" value="NZ_WJBC01000004.1"/>
</dbReference>
<proteinExistence type="inferred from homology"/>
<reference evidence="14 15" key="1">
    <citation type="journal article" date="2020" name="mSystems">
        <title>Defining Genomic and Predicted Metabolic Features of the Acetobacterium Genus.</title>
        <authorList>
            <person name="Ross D.E."/>
            <person name="Marshall C.W."/>
            <person name="Gulliver D."/>
            <person name="May H.D."/>
            <person name="Norman R.S."/>
        </authorList>
    </citation>
    <scope>NUCLEOTIDE SEQUENCE [LARGE SCALE GENOMIC DNA]</scope>
    <source>
        <strain evidence="14 15">DSM 8238</strain>
    </source>
</reference>
<dbReference type="SUPFAM" id="SSF51395">
    <property type="entry name" value="FMN-linked oxidoreductases"/>
    <property type="match status" value="1"/>
</dbReference>
<evidence type="ECO:0000256" key="3">
    <source>
        <dbReference type="ARBA" id="ARBA00022555"/>
    </source>
</evidence>
<comment type="caution">
    <text evidence="14">The sequence shown here is derived from an EMBL/GenBank/DDBJ whole genome shotgun (WGS) entry which is preliminary data.</text>
</comment>
<dbReference type="Gene3D" id="3.20.20.70">
    <property type="entry name" value="Aldolase class I"/>
    <property type="match status" value="1"/>
</dbReference>
<dbReference type="NCBIfam" id="TIGR00737">
    <property type="entry name" value="nifR3_yhdG"/>
    <property type="match status" value="1"/>
</dbReference>
<gene>
    <name evidence="14" type="primary">dusB</name>
    <name evidence="14" type="ORF">GH808_03920</name>
</gene>
<sequence length="344" mass="37240">MIRIESKSDKIVEKDTPADGADNRLKIGNVAISNPLFLGPLAGYTSLPFRLIAREHGAGVVFTEMISGKGLYYKDHKTAELMMTAKEEEPAGIQIFGSDPDILGEVVEKYINATDFAFLDFNAGCPAPKVTKNGDGSALLKTPALLYQVVKALAKASDKPLIVKTRIGWDDDAINIREIAAGIEEAGAAAITIHGRTREAFYSGKANWDIIGEVKRNAGIPIILNGDINSGETAQKALEMTGADGLMVGRAAIGNPFVFNEISHYLKTGEILPKPTPQQRIGVTLKHLELLSLLKNEEAGLREMRKHLAAYTKGLKHATTLRNELFRAPDKTAVIALLKNAVEN</sequence>
<evidence type="ECO:0000256" key="6">
    <source>
        <dbReference type="ARBA" id="ARBA00022694"/>
    </source>
</evidence>
<evidence type="ECO:0000313" key="15">
    <source>
        <dbReference type="Proteomes" id="UP000603234"/>
    </source>
</evidence>
<feature type="domain" description="DUS-like FMN-binding" evidence="13">
    <location>
        <begin position="38"/>
        <end position="339"/>
    </location>
</feature>
<dbReference type="Proteomes" id="UP000603234">
    <property type="component" value="Unassembled WGS sequence"/>
</dbReference>
<dbReference type="Pfam" id="PF01207">
    <property type="entry name" value="Dus"/>
    <property type="match status" value="1"/>
</dbReference>
<dbReference type="Gene3D" id="1.10.1200.80">
    <property type="entry name" value="Putative flavin oxidoreducatase, domain 2"/>
    <property type="match status" value="1"/>
</dbReference>
<dbReference type="PROSITE" id="PS01136">
    <property type="entry name" value="UPF0034"/>
    <property type="match status" value="1"/>
</dbReference>
<dbReference type="InterPro" id="IPR035587">
    <property type="entry name" value="DUS-like_FMN-bd"/>
</dbReference>
<dbReference type="PANTHER" id="PTHR45846">
    <property type="entry name" value="TRNA-DIHYDROURIDINE(47) SYNTHASE [NAD(P)(+)]-LIKE"/>
    <property type="match status" value="1"/>
</dbReference>
<dbReference type="PIRSF" id="PIRSF006621">
    <property type="entry name" value="Dus"/>
    <property type="match status" value="1"/>
</dbReference>
<evidence type="ECO:0000256" key="4">
    <source>
        <dbReference type="ARBA" id="ARBA00022630"/>
    </source>
</evidence>
<keyword evidence="15" id="KW-1185">Reference proteome</keyword>
<dbReference type="InterPro" id="IPR013785">
    <property type="entry name" value="Aldolase_TIM"/>
</dbReference>
<name>A0ABR6WSI5_9FIRM</name>
<comment type="cofactor">
    <cofactor evidence="1 12">
        <name>FMN</name>
        <dbReference type="ChEBI" id="CHEBI:58210"/>
    </cofactor>
</comment>
<evidence type="ECO:0000256" key="1">
    <source>
        <dbReference type="ARBA" id="ARBA00001917"/>
    </source>
</evidence>
<dbReference type="InterPro" id="IPR004652">
    <property type="entry name" value="DusB-like"/>
</dbReference>
<evidence type="ECO:0000256" key="2">
    <source>
        <dbReference type="ARBA" id="ARBA00002790"/>
    </source>
</evidence>
<evidence type="ECO:0000259" key="13">
    <source>
        <dbReference type="Pfam" id="PF01207"/>
    </source>
</evidence>
<evidence type="ECO:0000256" key="10">
    <source>
        <dbReference type="ARBA" id="ARBA00048205"/>
    </source>
</evidence>
<comment type="similarity">
    <text evidence="12">Belongs to the dus family.</text>
</comment>
<dbReference type="InterPro" id="IPR024036">
    <property type="entry name" value="tRNA-dHydroUridine_Synthase_C"/>
</dbReference>
<accession>A0ABR6WSI5</accession>
<organism evidence="14 15">
    <name type="scientific">Acetobacterium fimetarium</name>
    <dbReference type="NCBI Taxonomy" id="52691"/>
    <lineage>
        <taxon>Bacteria</taxon>
        <taxon>Bacillati</taxon>
        <taxon>Bacillota</taxon>
        <taxon>Clostridia</taxon>
        <taxon>Eubacteriales</taxon>
        <taxon>Eubacteriaceae</taxon>
        <taxon>Acetobacterium</taxon>
    </lineage>
</organism>
<dbReference type="InterPro" id="IPR001269">
    <property type="entry name" value="DUS_fam"/>
</dbReference>
<evidence type="ECO:0000256" key="11">
    <source>
        <dbReference type="ARBA" id="ARBA00048802"/>
    </source>
</evidence>
<evidence type="ECO:0000256" key="12">
    <source>
        <dbReference type="PIRNR" id="PIRNR006621"/>
    </source>
</evidence>
<keyword evidence="5 12" id="KW-0288">FMN</keyword>
<protein>
    <recommendedName>
        <fullName evidence="12">tRNA-dihydrouridine synthase</fullName>
        <ecNumber evidence="12">1.3.1.-</ecNumber>
    </recommendedName>
</protein>